<dbReference type="SUPFAM" id="SSF49452">
    <property type="entry name" value="Starch-binding domain-like"/>
    <property type="match status" value="1"/>
</dbReference>
<dbReference type="Gene3D" id="3.90.190.10">
    <property type="entry name" value="Protein tyrosine phosphatase superfamily"/>
    <property type="match status" value="1"/>
</dbReference>
<dbReference type="InterPro" id="IPR020422">
    <property type="entry name" value="TYR_PHOSPHATASE_DUAL_dom"/>
</dbReference>
<dbReference type="GO" id="GO:0009507">
    <property type="term" value="C:chloroplast"/>
    <property type="evidence" value="ECO:0007669"/>
    <property type="project" value="TreeGrafter"/>
</dbReference>
<sequence>MDSSQQSIFLTGDPIQIGAWFRPGPVPMSLGPKRIVHTEVEGKAWEFDCILRFDQIPFDYRYVLFDAKTGLFTWEREPNRSSLNHRVKCGSYASVTVINGCVEFRDTNFVAGFEFDFCPPSLFIGPYPQSASDIQKLAQSGIKSVLNVQTDEDFSHRQVNWNAMESQYKLNGIHVVRYPIQDFDRQSLLERLPQAAQIVSELVEQYGTVLIHCTAGMGRATAVAVAYLVSCCGWKLDHALSHVKFHRNVAAPNEPALRQLYS</sequence>
<dbReference type="InterPro" id="IPR052832">
    <property type="entry name" value="Starch-Glucan_Phosphatase"/>
</dbReference>
<dbReference type="InterPro" id="IPR013784">
    <property type="entry name" value="Carb-bd-like_fold"/>
</dbReference>
<dbReference type="GO" id="GO:0004721">
    <property type="term" value="F:phosphoprotein phosphatase activity"/>
    <property type="evidence" value="ECO:0007669"/>
    <property type="project" value="UniProtKB-KW"/>
</dbReference>
<dbReference type="GO" id="GO:0019203">
    <property type="term" value="F:carbohydrate phosphatase activity"/>
    <property type="evidence" value="ECO:0007669"/>
    <property type="project" value="TreeGrafter"/>
</dbReference>
<evidence type="ECO:0000259" key="3">
    <source>
        <dbReference type="PROSITE" id="PS50056"/>
    </source>
</evidence>
<dbReference type="FunFam" id="3.90.190.10:FF:000157">
    <property type="entry name" value="Protein-tyrosine phosphatase"/>
    <property type="match status" value="1"/>
</dbReference>
<accession>A0A7S1ETC0</accession>
<gene>
    <name evidence="5" type="ORF">TOLI1172_LOCUS7112</name>
</gene>
<dbReference type="PANTHER" id="PTHR46642:SF3">
    <property type="entry name" value="PHOSPHOGLUCAN PHOSPHATASE DSP4, CHLOROPLASTIC"/>
    <property type="match status" value="1"/>
</dbReference>
<dbReference type="InterPro" id="IPR000387">
    <property type="entry name" value="Tyr_Pase_dom"/>
</dbReference>
<organism evidence="5">
    <name type="scientific">Timspurckia oligopyrenoides</name>
    <dbReference type="NCBI Taxonomy" id="708627"/>
    <lineage>
        <taxon>Eukaryota</taxon>
        <taxon>Rhodophyta</taxon>
        <taxon>Bangiophyceae</taxon>
        <taxon>Porphyridiales</taxon>
        <taxon>Porphyridiaceae</taxon>
        <taxon>Timspurckia</taxon>
    </lineage>
</organism>
<dbReference type="PANTHER" id="PTHR46642">
    <property type="entry name" value="DUAL SPECIFICITY PHOSPHATASE, SUBGROUP, CATALYTIC DOMAIN"/>
    <property type="match status" value="1"/>
</dbReference>
<keyword evidence="1" id="KW-0378">Hydrolase</keyword>
<dbReference type="InterPro" id="IPR029021">
    <property type="entry name" value="Prot-tyrosine_phosphatase-like"/>
</dbReference>
<dbReference type="PROSITE" id="PS50054">
    <property type="entry name" value="TYR_PHOSPHATASE_DUAL"/>
    <property type="match status" value="1"/>
</dbReference>
<evidence type="ECO:0000259" key="4">
    <source>
        <dbReference type="PROSITE" id="PS51166"/>
    </source>
</evidence>
<dbReference type="InterPro" id="IPR000340">
    <property type="entry name" value="Dual-sp_phosphatase_cat-dom"/>
</dbReference>
<dbReference type="Pfam" id="PF00782">
    <property type="entry name" value="DSPc"/>
    <property type="match status" value="1"/>
</dbReference>
<feature type="domain" description="Tyrosine specific protein phosphatases" evidence="3">
    <location>
        <begin position="190"/>
        <end position="258"/>
    </location>
</feature>
<reference evidence="5" key="1">
    <citation type="submission" date="2021-01" db="EMBL/GenBank/DDBJ databases">
        <authorList>
            <person name="Corre E."/>
            <person name="Pelletier E."/>
            <person name="Niang G."/>
            <person name="Scheremetjew M."/>
            <person name="Finn R."/>
            <person name="Kale V."/>
            <person name="Holt S."/>
            <person name="Cochrane G."/>
            <person name="Meng A."/>
            <person name="Brown T."/>
            <person name="Cohen L."/>
        </authorList>
    </citation>
    <scope>NUCLEOTIDE SEQUENCE</scope>
    <source>
        <strain evidence="5">CCMP3278</strain>
    </source>
</reference>
<feature type="domain" description="Tyrosine-protein phosphatase" evidence="2">
    <location>
        <begin position="114"/>
        <end position="262"/>
    </location>
</feature>
<dbReference type="InterPro" id="IPR013783">
    <property type="entry name" value="Ig-like_fold"/>
</dbReference>
<protein>
    <recommendedName>
        <fullName evidence="6">Protein-tyrosine-phosphatase</fullName>
    </recommendedName>
</protein>
<dbReference type="PROSITE" id="PS51166">
    <property type="entry name" value="CBM20"/>
    <property type="match status" value="1"/>
</dbReference>
<dbReference type="SUPFAM" id="SSF52799">
    <property type="entry name" value="(Phosphotyrosine protein) phosphatases II"/>
    <property type="match status" value="1"/>
</dbReference>
<dbReference type="EMBL" id="HBFP01009906">
    <property type="protein sequence ID" value="CAD8822716.1"/>
    <property type="molecule type" value="Transcribed_RNA"/>
</dbReference>
<evidence type="ECO:0000313" key="5">
    <source>
        <dbReference type="EMBL" id="CAD8822716.1"/>
    </source>
</evidence>
<evidence type="ECO:0008006" key="6">
    <source>
        <dbReference type="Google" id="ProtNLM"/>
    </source>
</evidence>
<proteinExistence type="predicted"/>
<evidence type="ECO:0000259" key="2">
    <source>
        <dbReference type="PROSITE" id="PS50054"/>
    </source>
</evidence>
<dbReference type="GO" id="GO:0005983">
    <property type="term" value="P:starch catabolic process"/>
    <property type="evidence" value="ECO:0007669"/>
    <property type="project" value="TreeGrafter"/>
</dbReference>
<name>A0A7S1ETC0_9RHOD</name>
<dbReference type="GO" id="GO:2001070">
    <property type="term" value="F:starch binding"/>
    <property type="evidence" value="ECO:0007669"/>
    <property type="project" value="InterPro"/>
</dbReference>
<keyword evidence="1" id="KW-0904">Protein phosphatase</keyword>
<dbReference type="SMART" id="SM00195">
    <property type="entry name" value="DSPc"/>
    <property type="match status" value="1"/>
</dbReference>
<dbReference type="PROSITE" id="PS50056">
    <property type="entry name" value="TYR_PHOSPHATASE_2"/>
    <property type="match status" value="1"/>
</dbReference>
<dbReference type="InterPro" id="IPR002044">
    <property type="entry name" value="CBM20"/>
</dbReference>
<dbReference type="Gene3D" id="2.60.40.10">
    <property type="entry name" value="Immunoglobulins"/>
    <property type="match status" value="1"/>
</dbReference>
<dbReference type="AlphaFoldDB" id="A0A7S1ETC0"/>
<evidence type="ECO:0000256" key="1">
    <source>
        <dbReference type="ARBA" id="ARBA00022912"/>
    </source>
</evidence>
<feature type="domain" description="CBM20" evidence="4">
    <location>
        <begin position="1"/>
        <end position="106"/>
    </location>
</feature>